<name>A0A5J4QLV1_9ZZZZ</name>
<dbReference type="AlphaFoldDB" id="A0A5J4QLV1"/>
<comment type="caution">
    <text evidence="1">The sequence shown here is derived from an EMBL/GenBank/DDBJ whole genome shotgun (WGS) entry which is preliminary data.</text>
</comment>
<accession>A0A5J4QLV1</accession>
<sequence>MPILTYFINPKQNYMSKKTQSLDQVSGQVYVVNETTKQKEMLTPARMANQIEFISIASAYNLMSMLIIKVYEKKPRELTDYNLFIKYNMGQVKVYLTKEEAEVGGCVAAPYLLSKGTLAPIETIIR</sequence>
<feature type="non-terminal residue" evidence="1">
    <location>
        <position position="126"/>
    </location>
</feature>
<protein>
    <submittedName>
        <fullName evidence="1">Uncharacterized protein</fullName>
    </submittedName>
</protein>
<organism evidence="1">
    <name type="scientific">termite gut metagenome</name>
    <dbReference type="NCBI Taxonomy" id="433724"/>
    <lineage>
        <taxon>unclassified sequences</taxon>
        <taxon>metagenomes</taxon>
        <taxon>organismal metagenomes</taxon>
    </lineage>
</organism>
<dbReference type="EMBL" id="SNRY01003180">
    <property type="protein sequence ID" value="KAA6321914.1"/>
    <property type="molecule type" value="Genomic_DNA"/>
</dbReference>
<evidence type="ECO:0000313" key="1">
    <source>
        <dbReference type="EMBL" id="KAA6321914.1"/>
    </source>
</evidence>
<reference evidence="1" key="1">
    <citation type="submission" date="2019-03" db="EMBL/GenBank/DDBJ databases">
        <title>Single cell metagenomics reveals metabolic interactions within the superorganism composed of flagellate Streblomastix strix and complex community of Bacteroidetes bacteria on its surface.</title>
        <authorList>
            <person name="Treitli S.C."/>
            <person name="Kolisko M."/>
            <person name="Husnik F."/>
            <person name="Keeling P."/>
            <person name="Hampl V."/>
        </authorList>
    </citation>
    <scope>NUCLEOTIDE SEQUENCE</scope>
    <source>
        <strain evidence="1">STM</strain>
    </source>
</reference>
<gene>
    <name evidence="1" type="ORF">EZS27_028488</name>
</gene>
<proteinExistence type="predicted"/>